<sequence>MRDLPDGLDLDVLRAHRPIGHDLGALLSRIEQHLDDADGYLAFSGGKDSLVALHLARQVDSNIPVVFFDSGAEYPETYTYISDLADRWDLNLSVYPSDPPLLQYLAQSGAWDLTAPNTASEHPLHDVLITQPANRAHSDQGPGEIWGVRADESVKGSGRWSLYHRALAEQVDRNCRGCCTTRQQQRDRHGGKVERADGTVAFGPIWNWSRDDVWAYIARTRLPMNPVYTILRDLGVPEQQHRVSHIIDASFLERGRVTWLKRGWPSLFEELTTVLPRLYEFS</sequence>
<dbReference type="EMBL" id="CP070614">
    <property type="protein sequence ID" value="QSE87177.1"/>
    <property type="molecule type" value="Genomic_DNA"/>
</dbReference>
<name>A0A974ZR71_9NOCA</name>
<keyword evidence="2" id="KW-0614">Plasmid</keyword>
<protein>
    <submittedName>
        <fullName evidence="2">Phosphoadenosine phosphosulfate reductase family protein</fullName>
    </submittedName>
</protein>
<proteinExistence type="predicted"/>
<dbReference type="RefSeq" id="WP_206003913.1">
    <property type="nucleotide sequence ID" value="NZ_CP070614.1"/>
</dbReference>
<reference evidence="2 3" key="1">
    <citation type="journal article" date="2021" name="Microbiol. Resour. Announc.">
        <title>Complete Genome Sequences of Two Rhodococcus sp. Strains with Large and Linear Chromosomes, Isolated from Apple Rhizosphere.</title>
        <authorList>
            <person name="Benning S."/>
            <person name="Brugnone N."/>
            <person name="Siani R."/>
            <person name="Kublik S."/>
            <person name="Schloter M."/>
            <person name="Rad V."/>
        </authorList>
    </citation>
    <scope>NUCLEOTIDE SEQUENCE [LARGE SCALE GENOMIC DNA]</scope>
    <source>
        <strain evidence="2 3">R79</strain>
    </source>
</reference>
<evidence type="ECO:0000313" key="3">
    <source>
        <dbReference type="Proteomes" id="UP000662986"/>
    </source>
</evidence>
<organism evidence="2 3">
    <name type="scientific">Rhodococcus pseudokoreensis</name>
    <dbReference type="NCBI Taxonomy" id="2811421"/>
    <lineage>
        <taxon>Bacteria</taxon>
        <taxon>Bacillati</taxon>
        <taxon>Actinomycetota</taxon>
        <taxon>Actinomycetes</taxon>
        <taxon>Mycobacteriales</taxon>
        <taxon>Nocardiaceae</taxon>
        <taxon>Rhodococcus</taxon>
    </lineage>
</organism>
<evidence type="ECO:0000313" key="2">
    <source>
        <dbReference type="EMBL" id="QSE87177.1"/>
    </source>
</evidence>
<dbReference type="InterPro" id="IPR002500">
    <property type="entry name" value="PAPS_reduct_dom"/>
</dbReference>
<feature type="domain" description="Phosphoadenosine phosphosulphate reductase" evidence="1">
    <location>
        <begin position="41"/>
        <end position="228"/>
    </location>
</feature>
<dbReference type="Proteomes" id="UP000662986">
    <property type="component" value="Plasmid unnamed5"/>
</dbReference>
<dbReference type="PANTHER" id="PTHR43196:SF1">
    <property type="entry name" value="SULFATE ADENYLYLTRANSFERASE SUBUNIT 2"/>
    <property type="match status" value="1"/>
</dbReference>
<gene>
    <name evidence="2" type="ORF">JWS13_00245</name>
</gene>
<keyword evidence="3" id="KW-1185">Reference proteome</keyword>
<dbReference type="PANTHER" id="PTHR43196">
    <property type="entry name" value="SULFATE ADENYLYLTRANSFERASE SUBUNIT 2"/>
    <property type="match status" value="1"/>
</dbReference>
<dbReference type="InterPro" id="IPR014729">
    <property type="entry name" value="Rossmann-like_a/b/a_fold"/>
</dbReference>
<dbReference type="Gene3D" id="3.40.50.620">
    <property type="entry name" value="HUPs"/>
    <property type="match status" value="1"/>
</dbReference>
<geneLocation type="plasmid" evidence="2 3">
    <name>unnamed5</name>
</geneLocation>
<dbReference type="InterPro" id="IPR050128">
    <property type="entry name" value="Sulfate_adenylyltrnsfr_sub2"/>
</dbReference>
<evidence type="ECO:0000259" key="1">
    <source>
        <dbReference type="Pfam" id="PF01507"/>
    </source>
</evidence>
<reference evidence="2 3" key="2">
    <citation type="journal article" date="2022" name="Arch. Microbiol.">
        <title>Rhodococcus pseudokoreensis sp. nov. isolated from the rhizosphere of young M26 apple rootstocks.</title>
        <authorList>
            <person name="Kampfer P."/>
            <person name="Glaeser S.P."/>
            <person name="Blom J."/>
            <person name="Wolf J."/>
            <person name="Benning S."/>
            <person name="Schloter M."/>
            <person name="Neumann-Schaal M."/>
        </authorList>
    </citation>
    <scope>NUCLEOTIDE SEQUENCE [LARGE SCALE GENOMIC DNA]</scope>
    <source>
        <strain evidence="2 3">R79</strain>
    </source>
</reference>
<dbReference type="Pfam" id="PF01507">
    <property type="entry name" value="PAPS_reduct"/>
    <property type="match status" value="1"/>
</dbReference>
<dbReference type="SUPFAM" id="SSF52402">
    <property type="entry name" value="Adenine nucleotide alpha hydrolases-like"/>
    <property type="match status" value="1"/>
</dbReference>
<accession>A0A974ZR71</accession>